<evidence type="ECO:0000313" key="2">
    <source>
        <dbReference type="EMBL" id="MBP0723598.1"/>
    </source>
</evidence>
<reference evidence="2" key="1">
    <citation type="submission" date="2021-04" db="EMBL/GenBank/DDBJ databases">
        <title>Genome seq and assembly of Bacillus sp.</title>
        <authorList>
            <person name="Chhetri G."/>
        </authorList>
    </citation>
    <scope>NUCLEOTIDE SEQUENCE</scope>
    <source>
        <strain evidence="2">RG28</strain>
    </source>
</reference>
<accession>A0A940NRK1</accession>
<dbReference type="Pfam" id="PF18919">
    <property type="entry name" value="DUF5670"/>
    <property type="match status" value="1"/>
</dbReference>
<evidence type="ECO:0000256" key="1">
    <source>
        <dbReference type="SAM" id="Phobius"/>
    </source>
</evidence>
<dbReference type="AlphaFoldDB" id="A0A940NRK1"/>
<protein>
    <submittedName>
        <fullName evidence="2">Lmo0937 family membrane protein</fullName>
    </submittedName>
</protein>
<evidence type="ECO:0000313" key="3">
    <source>
        <dbReference type="Proteomes" id="UP000682134"/>
    </source>
</evidence>
<dbReference type="InterPro" id="IPR043727">
    <property type="entry name" value="Lmo0937-like"/>
</dbReference>
<feature type="transmembrane region" description="Helical" evidence="1">
    <location>
        <begin position="6"/>
        <end position="39"/>
    </location>
</feature>
<gene>
    <name evidence="2" type="ORF">J5Y03_00180</name>
</gene>
<dbReference type="EMBL" id="JAGIYQ010000001">
    <property type="protein sequence ID" value="MBP0723598.1"/>
    <property type="molecule type" value="Genomic_DNA"/>
</dbReference>
<keyword evidence="3" id="KW-1185">Reference proteome</keyword>
<dbReference type="NCBIfam" id="NF033488">
    <property type="entry name" value="lmo0937_fam_TM"/>
    <property type="match status" value="1"/>
</dbReference>
<keyword evidence="1" id="KW-0472">Membrane</keyword>
<dbReference type="Proteomes" id="UP000682134">
    <property type="component" value="Unassembled WGS sequence"/>
</dbReference>
<organism evidence="2 3">
    <name type="scientific">Gottfriedia endophytica</name>
    <dbReference type="NCBI Taxonomy" id="2820819"/>
    <lineage>
        <taxon>Bacteria</taxon>
        <taxon>Bacillati</taxon>
        <taxon>Bacillota</taxon>
        <taxon>Bacilli</taxon>
        <taxon>Bacillales</taxon>
        <taxon>Bacillaceae</taxon>
        <taxon>Gottfriedia</taxon>
    </lineage>
</organism>
<proteinExistence type="predicted"/>
<name>A0A940NRK1_9BACI</name>
<sequence>MLWTIFIILLVIWLLGFIFHIAGGFINIILIIAIIVLIVRLVRKK</sequence>
<keyword evidence="1" id="KW-0812">Transmembrane</keyword>
<keyword evidence="1" id="KW-1133">Transmembrane helix</keyword>
<comment type="caution">
    <text evidence="2">The sequence shown here is derived from an EMBL/GenBank/DDBJ whole genome shotgun (WGS) entry which is preliminary data.</text>
</comment>